<dbReference type="RefSeq" id="WP_002527214.1">
    <property type="nucleotide sequence ID" value="NZ_AP024747.1"/>
</dbReference>
<dbReference type="InterPro" id="IPR006483">
    <property type="entry name" value="CRISPR-assoc_Cas3_HD"/>
</dbReference>
<reference evidence="5" key="1">
    <citation type="submission" date="2021-06" db="EMBL/GenBank/DDBJ databases">
        <title>Genome sequence of Cutibacterium modestum strain KB17-24694.</title>
        <authorList>
            <person name="Dekio I."/>
            <person name="Asahina A."/>
            <person name="Nishida M."/>
        </authorList>
    </citation>
    <scope>NUCLEOTIDE SEQUENCE</scope>
    <source>
        <strain evidence="5">KB17-24694</strain>
    </source>
</reference>
<dbReference type="GO" id="GO:0046872">
    <property type="term" value="F:metal ion binding"/>
    <property type="evidence" value="ECO:0007669"/>
    <property type="project" value="UniProtKB-KW"/>
</dbReference>
<proteinExistence type="predicted"/>
<keyword evidence="1" id="KW-0479">Metal-binding</keyword>
<evidence type="ECO:0000256" key="3">
    <source>
        <dbReference type="ARBA" id="ARBA00023118"/>
    </source>
</evidence>
<name>A0AAD1KNL7_9ACTN</name>
<dbReference type="Proteomes" id="UP000825072">
    <property type="component" value="Chromosome 1"/>
</dbReference>
<accession>A0AAD1KNL7</accession>
<dbReference type="GeneID" id="92879968"/>
<dbReference type="InterPro" id="IPR038257">
    <property type="entry name" value="CRISPR-assoc_Cas3_HD_sf"/>
</dbReference>
<keyword evidence="2" id="KW-0378">Hydrolase</keyword>
<evidence type="ECO:0000313" key="6">
    <source>
        <dbReference type="Proteomes" id="UP000825072"/>
    </source>
</evidence>
<dbReference type="GO" id="GO:0051607">
    <property type="term" value="P:defense response to virus"/>
    <property type="evidence" value="ECO:0007669"/>
    <property type="project" value="UniProtKB-KW"/>
</dbReference>
<feature type="domain" description="HD Cas3-type" evidence="4">
    <location>
        <begin position="13"/>
        <end position="80"/>
    </location>
</feature>
<dbReference type="Pfam" id="PF18019">
    <property type="entry name" value="Cas3_HD"/>
    <property type="match status" value="1"/>
</dbReference>
<evidence type="ECO:0000256" key="1">
    <source>
        <dbReference type="ARBA" id="ARBA00022723"/>
    </source>
</evidence>
<evidence type="ECO:0000256" key="2">
    <source>
        <dbReference type="ARBA" id="ARBA00022801"/>
    </source>
</evidence>
<evidence type="ECO:0000259" key="4">
    <source>
        <dbReference type="Pfam" id="PF18019"/>
    </source>
</evidence>
<protein>
    <recommendedName>
        <fullName evidence="4">HD Cas3-type domain-containing protein</fullName>
    </recommendedName>
</protein>
<evidence type="ECO:0000313" key="5">
    <source>
        <dbReference type="EMBL" id="BCY24859.1"/>
    </source>
</evidence>
<keyword evidence="3" id="KW-0051">Antiviral defense</keyword>
<dbReference type="AlphaFoldDB" id="A0AAD1KNL7"/>
<dbReference type="Gene3D" id="1.10.3210.30">
    <property type="match status" value="1"/>
</dbReference>
<organism evidence="5 6">
    <name type="scientific">Cutibacterium modestum</name>
    <dbReference type="NCBI Taxonomy" id="2559073"/>
    <lineage>
        <taxon>Bacteria</taxon>
        <taxon>Bacillati</taxon>
        <taxon>Actinomycetota</taxon>
        <taxon>Actinomycetes</taxon>
        <taxon>Propionibacteriales</taxon>
        <taxon>Propionibacteriaceae</taxon>
        <taxon>Cutibacterium</taxon>
    </lineage>
</organism>
<dbReference type="EMBL" id="AP024747">
    <property type="protein sequence ID" value="BCY24859.1"/>
    <property type="molecule type" value="Genomic_DNA"/>
</dbReference>
<sequence>MLGTWSDQARVCWGKVGESGRWLLVVQHLEDSTGIMAGLWQFQPSGPCYSSGLRGEETARAFEGFIAGKYDAGKISLQFAH</sequence>
<gene>
    <name evidence="5" type="ORF">KB1_08490</name>
</gene>
<dbReference type="GO" id="GO:0016787">
    <property type="term" value="F:hydrolase activity"/>
    <property type="evidence" value="ECO:0007669"/>
    <property type="project" value="UniProtKB-KW"/>
</dbReference>